<dbReference type="EMBL" id="FXAZ01000003">
    <property type="protein sequence ID" value="SMG45862.1"/>
    <property type="molecule type" value="Genomic_DNA"/>
</dbReference>
<feature type="compositionally biased region" description="Gly residues" evidence="1">
    <location>
        <begin position="62"/>
        <end position="85"/>
    </location>
</feature>
<dbReference type="RefSeq" id="WP_085494950.1">
    <property type="nucleotide sequence ID" value="NZ_FXAZ01000003.1"/>
</dbReference>
<keyword evidence="4" id="KW-1185">Reference proteome</keyword>
<evidence type="ECO:0000313" key="3">
    <source>
        <dbReference type="EMBL" id="SMG45862.1"/>
    </source>
</evidence>
<gene>
    <name evidence="3" type="ORF">SAMN06295960_2789</name>
</gene>
<dbReference type="OrthoDB" id="2381664at2"/>
<evidence type="ECO:0000313" key="4">
    <source>
        <dbReference type="Proteomes" id="UP000193834"/>
    </source>
</evidence>
<name>A0A1X7KXV5_9BACL</name>
<evidence type="ECO:0000256" key="1">
    <source>
        <dbReference type="SAM" id="MobiDB-lite"/>
    </source>
</evidence>
<sequence length="184" mass="18858">MKKKIVKKLSVASFFVVVVIGSFYVSNSSAQPGDSQDPLVTKSYVDTQIKKLVQEEIAKQQGGTGSGGNNSGSGNTGGSTGGSEGGSSADTAMEIVTIKPGQQLVAKAGAEFVIRAGKAAIYSSDANGVSDLTAGADLANGTDAPTNHLLMFPREGRGIIAKDTVKNSVVVMVRGGYEIQKTSK</sequence>
<dbReference type="Proteomes" id="UP000193834">
    <property type="component" value="Unassembled WGS sequence"/>
</dbReference>
<dbReference type="AlphaFoldDB" id="A0A1X7KXV5"/>
<protein>
    <submittedName>
        <fullName evidence="3">Uncharacterized protein</fullName>
    </submittedName>
</protein>
<reference evidence="3 4" key="1">
    <citation type="submission" date="2017-04" db="EMBL/GenBank/DDBJ databases">
        <authorList>
            <person name="Afonso C.L."/>
            <person name="Miller P.J."/>
            <person name="Scott M.A."/>
            <person name="Spackman E."/>
            <person name="Goraichik I."/>
            <person name="Dimitrov K.M."/>
            <person name="Suarez D.L."/>
            <person name="Swayne D.E."/>
        </authorList>
    </citation>
    <scope>NUCLEOTIDE SEQUENCE [LARGE SCALE GENOMIC DNA]</scope>
    <source>
        <strain evidence="3 4">11</strain>
    </source>
</reference>
<feature type="chain" id="PRO_5012349536" evidence="2">
    <location>
        <begin position="31"/>
        <end position="184"/>
    </location>
</feature>
<evidence type="ECO:0000256" key="2">
    <source>
        <dbReference type="SAM" id="SignalP"/>
    </source>
</evidence>
<keyword evidence="2" id="KW-0732">Signal</keyword>
<proteinExistence type="predicted"/>
<organism evidence="3 4">
    <name type="scientific">Paenibacillus aquistagni</name>
    <dbReference type="NCBI Taxonomy" id="1852522"/>
    <lineage>
        <taxon>Bacteria</taxon>
        <taxon>Bacillati</taxon>
        <taxon>Bacillota</taxon>
        <taxon>Bacilli</taxon>
        <taxon>Bacillales</taxon>
        <taxon>Paenibacillaceae</taxon>
        <taxon>Paenibacillus</taxon>
    </lineage>
</organism>
<accession>A0A1X7KXV5</accession>
<feature type="region of interest" description="Disordered" evidence="1">
    <location>
        <begin position="59"/>
        <end position="88"/>
    </location>
</feature>
<feature type="signal peptide" evidence="2">
    <location>
        <begin position="1"/>
        <end position="30"/>
    </location>
</feature>
<dbReference type="STRING" id="1852522.SAMN06295960_2789"/>